<dbReference type="GO" id="GO:0005525">
    <property type="term" value="F:GTP binding"/>
    <property type="evidence" value="ECO:0007669"/>
    <property type="project" value="UniProtKB-KW"/>
</dbReference>
<dbReference type="InterPro" id="IPR027417">
    <property type="entry name" value="P-loop_NTPase"/>
</dbReference>
<reference evidence="4" key="2">
    <citation type="submission" date="2023-06" db="EMBL/GenBank/DDBJ databases">
        <authorList>
            <consortium name="Lawrence Berkeley National Laboratory"/>
            <person name="Mondo S.J."/>
            <person name="Hensen N."/>
            <person name="Bonometti L."/>
            <person name="Westerberg I."/>
            <person name="Brannstrom I.O."/>
            <person name="Guillou S."/>
            <person name="Cros-Aarteil S."/>
            <person name="Calhoun S."/>
            <person name="Haridas S."/>
            <person name="Kuo A."/>
            <person name="Pangilinan J."/>
            <person name="Riley R."/>
            <person name="Labutti K."/>
            <person name="Andreopoulos B."/>
            <person name="Lipzen A."/>
            <person name="Chen C."/>
            <person name="Yanf M."/>
            <person name="Daum C."/>
            <person name="Ng V."/>
            <person name="Clum A."/>
            <person name="Steindorff A."/>
            <person name="Ohm R."/>
            <person name="Martin F."/>
            <person name="Silar P."/>
            <person name="Natvig D."/>
            <person name="Lalanne C."/>
            <person name="Gautier V."/>
            <person name="Ament-Velasquez S.L."/>
            <person name="Kruys A."/>
            <person name="Hutchinson M.I."/>
            <person name="Powell A.J."/>
            <person name="Barry K."/>
            <person name="Miller A.N."/>
            <person name="Grigoriev I.V."/>
            <person name="Debuchy R."/>
            <person name="Gladieux P."/>
            <person name="Thoren M.H."/>
            <person name="Johannesson H."/>
        </authorList>
    </citation>
    <scope>NUCLEOTIDE SEQUENCE</scope>
    <source>
        <strain evidence="4">PSN324</strain>
    </source>
</reference>
<dbReference type="Proteomes" id="UP001321749">
    <property type="component" value="Unassembled WGS sequence"/>
</dbReference>
<protein>
    <recommendedName>
        <fullName evidence="3">Septin-type G domain-containing protein</fullName>
    </recommendedName>
</protein>
<organism evidence="4 5">
    <name type="scientific">Cladorrhinum samala</name>
    <dbReference type="NCBI Taxonomy" id="585594"/>
    <lineage>
        <taxon>Eukaryota</taxon>
        <taxon>Fungi</taxon>
        <taxon>Dikarya</taxon>
        <taxon>Ascomycota</taxon>
        <taxon>Pezizomycotina</taxon>
        <taxon>Sordariomycetes</taxon>
        <taxon>Sordariomycetidae</taxon>
        <taxon>Sordariales</taxon>
        <taxon>Podosporaceae</taxon>
        <taxon>Cladorrhinum</taxon>
    </lineage>
</organism>
<feature type="domain" description="Septin-type G" evidence="3">
    <location>
        <begin position="252"/>
        <end position="574"/>
    </location>
</feature>
<dbReference type="Pfam" id="PF20571">
    <property type="entry name" value="DUF6780"/>
    <property type="match status" value="1"/>
</dbReference>
<feature type="region of interest" description="Disordered" evidence="2">
    <location>
        <begin position="86"/>
        <end position="148"/>
    </location>
</feature>
<feature type="compositionally biased region" description="Basic and acidic residues" evidence="2">
    <location>
        <begin position="120"/>
        <end position="130"/>
    </location>
</feature>
<keyword evidence="5" id="KW-1185">Reference proteome</keyword>
<dbReference type="PROSITE" id="PS00675">
    <property type="entry name" value="SIGMA54_INTERACT_1"/>
    <property type="match status" value="1"/>
</dbReference>
<dbReference type="AlphaFoldDB" id="A0AAV9I139"/>
<feature type="compositionally biased region" description="Basic residues" evidence="2">
    <location>
        <begin position="90"/>
        <end position="102"/>
    </location>
</feature>
<feature type="region of interest" description="Disordered" evidence="2">
    <location>
        <begin position="675"/>
        <end position="759"/>
    </location>
</feature>
<evidence type="ECO:0000313" key="4">
    <source>
        <dbReference type="EMBL" id="KAK4466765.1"/>
    </source>
</evidence>
<accession>A0AAV9I139</accession>
<feature type="compositionally biased region" description="Basic residues" evidence="2">
    <location>
        <begin position="59"/>
        <end position="72"/>
    </location>
</feature>
<evidence type="ECO:0000256" key="1">
    <source>
        <dbReference type="RuleBase" id="RU004560"/>
    </source>
</evidence>
<dbReference type="Gene3D" id="3.40.50.300">
    <property type="entry name" value="P-loop containing nucleotide triphosphate hydrolases"/>
    <property type="match status" value="1"/>
</dbReference>
<name>A0AAV9I139_9PEZI</name>
<dbReference type="Pfam" id="PF00735">
    <property type="entry name" value="Septin"/>
    <property type="match status" value="1"/>
</dbReference>
<dbReference type="EMBL" id="MU864930">
    <property type="protein sequence ID" value="KAK4466765.1"/>
    <property type="molecule type" value="Genomic_DNA"/>
</dbReference>
<evidence type="ECO:0000313" key="5">
    <source>
        <dbReference type="Proteomes" id="UP001321749"/>
    </source>
</evidence>
<comment type="caution">
    <text evidence="4">The sequence shown here is derived from an EMBL/GenBank/DDBJ whole genome shotgun (WGS) entry which is preliminary data.</text>
</comment>
<evidence type="ECO:0000259" key="3">
    <source>
        <dbReference type="PROSITE" id="PS51719"/>
    </source>
</evidence>
<dbReference type="InterPro" id="IPR030379">
    <property type="entry name" value="G_SEPTIN_dom"/>
</dbReference>
<keyword evidence="1" id="KW-0342">GTP-binding</keyword>
<proteinExistence type="inferred from homology"/>
<sequence>MRPLPDVHGRAARGASGDHNNDGPSTFSLPAPPQMTYFLGDEATIGSSASQPSTPSNLHHNRSKDPHHHLHHRKFTAPAEVEHYTNRPPRSLHHHDNHHHRGLDKEKETTPNSSSLRGKAPQEQHVHSSIEDDDFTFPSSHSKPPLPPSLSPILPLLSGLPSYSGSALSSISSRRNSIESFSDAGLSMIDSFHDLSEPDHHHHHQDPQLPEAEAALDETAITPLADSGSAPQLVMPSIKMPSRRPFTTEGKSMGRLKVLVAGDSGVGKTSLIKAIVQTCEHIVHVDAITPGELLGLGAGPTTAIGGNDNIKKKGKEKEGGAAGTKKITEIYASTKPYPEWWSEVDDLMVLRRRKSLGDAVLDRNVCFVDTPGCGGISAMETITPVTEYIQAHLDRISSNELGDGDVLNMLGGEGGVQVDVVFYMVTNRLRPVDIHYLRQMAPLTNVILLLAQSDLMSAEQVTAAKEQIHSQLKEADIKPFTFSIPSSNYSFSSSSSSSSSDHGNKGIYAVSTATGSDNDNMDASLLMSPDYVQPLYASELETLVNQVFNNNGASWLRHSAARKYVQWRKGETRQASQMSPRRSLSMTSSFGLNSSHNHQVLTPPMGATSSYALARITDHTQREERLAQVRLANWAADLQKSLAREQSQYAALARGERAIWLTERINECVKEGTLVPVNNGQQSCGRGRSTSSGLRPSSRQQQQQQQQVVRRPPQQQNQGQQVQFLWNPPPNSVTREGRQSSKRGQKEREKEKQKQSWQRQSELDPLGLLEVAADLRHKGLIALEVVGSLSVLGGLAIWVSRNYAVGCQVGGWVLGEWDRIGCGNGR</sequence>
<evidence type="ECO:0000256" key="2">
    <source>
        <dbReference type="SAM" id="MobiDB-lite"/>
    </source>
</evidence>
<keyword evidence="1" id="KW-0547">Nucleotide-binding</keyword>
<gene>
    <name evidence="4" type="ORF">QBC42DRAFT_293262</name>
</gene>
<reference evidence="4" key="1">
    <citation type="journal article" date="2023" name="Mol. Phylogenet. Evol.">
        <title>Genome-scale phylogeny and comparative genomics of the fungal order Sordariales.</title>
        <authorList>
            <person name="Hensen N."/>
            <person name="Bonometti L."/>
            <person name="Westerberg I."/>
            <person name="Brannstrom I.O."/>
            <person name="Guillou S."/>
            <person name="Cros-Aarteil S."/>
            <person name="Calhoun S."/>
            <person name="Haridas S."/>
            <person name="Kuo A."/>
            <person name="Mondo S."/>
            <person name="Pangilinan J."/>
            <person name="Riley R."/>
            <person name="LaButti K."/>
            <person name="Andreopoulos B."/>
            <person name="Lipzen A."/>
            <person name="Chen C."/>
            <person name="Yan M."/>
            <person name="Daum C."/>
            <person name="Ng V."/>
            <person name="Clum A."/>
            <person name="Steindorff A."/>
            <person name="Ohm R.A."/>
            <person name="Martin F."/>
            <person name="Silar P."/>
            <person name="Natvig D.O."/>
            <person name="Lalanne C."/>
            <person name="Gautier V."/>
            <person name="Ament-Velasquez S.L."/>
            <person name="Kruys A."/>
            <person name="Hutchinson M.I."/>
            <person name="Powell A.J."/>
            <person name="Barry K."/>
            <person name="Miller A.N."/>
            <person name="Grigoriev I.V."/>
            <person name="Debuchy R."/>
            <person name="Gladieux P."/>
            <person name="Hiltunen Thoren M."/>
            <person name="Johannesson H."/>
        </authorList>
    </citation>
    <scope>NUCLEOTIDE SEQUENCE</scope>
    <source>
        <strain evidence="4">PSN324</strain>
    </source>
</reference>
<feature type="compositionally biased region" description="Polar residues" evidence="2">
    <location>
        <begin position="676"/>
        <end position="698"/>
    </location>
</feature>
<dbReference type="PROSITE" id="PS51719">
    <property type="entry name" value="G_SEPTIN"/>
    <property type="match status" value="1"/>
</dbReference>
<dbReference type="SUPFAM" id="SSF52540">
    <property type="entry name" value="P-loop containing nucleoside triphosphate hydrolases"/>
    <property type="match status" value="1"/>
</dbReference>
<dbReference type="InterPro" id="IPR025662">
    <property type="entry name" value="Sigma_54_int_dom_ATP-bd_1"/>
</dbReference>
<feature type="compositionally biased region" description="Polar residues" evidence="2">
    <location>
        <begin position="45"/>
        <end position="58"/>
    </location>
</feature>
<dbReference type="PANTHER" id="PTHR18884">
    <property type="entry name" value="SEPTIN"/>
    <property type="match status" value="1"/>
</dbReference>
<dbReference type="InterPro" id="IPR046707">
    <property type="entry name" value="DUF6780"/>
</dbReference>
<comment type="similarity">
    <text evidence="1">Belongs to the TRAFAC class TrmE-Era-EngA-EngB-Septin-like GTPase superfamily. Septin GTPase family.</text>
</comment>
<feature type="compositionally biased region" description="Basic and acidic residues" evidence="2">
    <location>
        <begin position="735"/>
        <end position="754"/>
    </location>
</feature>
<feature type="region of interest" description="Disordered" evidence="2">
    <location>
        <begin position="1"/>
        <end position="72"/>
    </location>
</feature>
<feature type="compositionally biased region" description="Low complexity" evidence="2">
    <location>
        <begin position="699"/>
        <end position="723"/>
    </location>
</feature>